<reference evidence="1" key="2">
    <citation type="submission" date="2018-10" db="EMBL/GenBank/DDBJ databases">
        <title>Effector identification in a new, highly contiguous assembly of the strawberry crown rot pathogen Phytophthora cactorum.</title>
        <authorList>
            <person name="Armitage A.D."/>
            <person name="Nellist C.F."/>
            <person name="Bates H."/>
            <person name="Vickerstaff R.J."/>
            <person name="Harrison R.J."/>
        </authorList>
    </citation>
    <scope>NUCLEOTIDE SEQUENCE</scope>
    <source>
        <strain evidence="1">15-7</strain>
        <strain evidence="2">4032</strain>
        <strain evidence="3">4040</strain>
        <strain evidence="4">P421</strain>
    </source>
</reference>
<accession>A0A329RCF3</accession>
<dbReference type="EMBL" id="MJFZ01001611">
    <property type="protein sequence ID" value="RAW21689.1"/>
    <property type="molecule type" value="Genomic_DNA"/>
</dbReference>
<evidence type="ECO:0000313" key="1">
    <source>
        <dbReference type="EMBL" id="KAG2824242.1"/>
    </source>
</evidence>
<gene>
    <name evidence="5" type="ORF">PC110_g21868</name>
    <name evidence="1" type="ORF">PC113_g22063</name>
    <name evidence="2" type="ORF">PC115_g21932</name>
    <name evidence="3" type="ORF">PC117_g24477</name>
    <name evidence="4" type="ORF">PC129_g21556</name>
</gene>
<evidence type="ECO:0000313" key="5">
    <source>
        <dbReference type="EMBL" id="RAW21689.1"/>
    </source>
</evidence>
<dbReference type="EMBL" id="RCMV01001758">
    <property type="protein sequence ID" value="KAG3207094.1"/>
    <property type="molecule type" value="Genomic_DNA"/>
</dbReference>
<dbReference type="Proteomes" id="UP000736787">
    <property type="component" value="Unassembled WGS sequence"/>
</dbReference>
<comment type="caution">
    <text evidence="5">The sequence shown here is derived from an EMBL/GenBank/DDBJ whole genome shotgun (WGS) entry which is preliminary data.</text>
</comment>
<evidence type="ECO:0000313" key="3">
    <source>
        <dbReference type="EMBL" id="KAG2890328.1"/>
    </source>
</evidence>
<reference evidence="5 6" key="1">
    <citation type="submission" date="2018-01" db="EMBL/GenBank/DDBJ databases">
        <title>Draft genome of the strawberry crown rot pathogen Phytophthora cactorum.</title>
        <authorList>
            <person name="Armitage A.D."/>
            <person name="Lysoe E."/>
            <person name="Nellist C.F."/>
            <person name="Harrison R.J."/>
            <person name="Brurberg M.B."/>
        </authorList>
    </citation>
    <scope>NUCLEOTIDE SEQUENCE [LARGE SCALE GENOMIC DNA]</scope>
    <source>
        <strain evidence="5 6">10300</strain>
    </source>
</reference>
<evidence type="ECO:0000313" key="2">
    <source>
        <dbReference type="EMBL" id="KAG2882484.1"/>
    </source>
</evidence>
<evidence type="ECO:0000313" key="4">
    <source>
        <dbReference type="EMBL" id="KAG3207094.1"/>
    </source>
</evidence>
<name>A0A329RCF3_9STRA</name>
<dbReference type="Proteomes" id="UP000760860">
    <property type="component" value="Unassembled WGS sequence"/>
</dbReference>
<dbReference type="EMBL" id="RCMK01001656">
    <property type="protein sequence ID" value="KAG2890328.1"/>
    <property type="molecule type" value="Genomic_DNA"/>
</dbReference>
<dbReference type="Proteomes" id="UP000251314">
    <property type="component" value="Unassembled WGS sequence"/>
</dbReference>
<sequence length="43" mass="4819">MRCHRGFWAYAATTGTSVSANVVLFARSVVDQDDSISEERKEQ</sequence>
<organism evidence="5 6">
    <name type="scientific">Phytophthora cactorum</name>
    <dbReference type="NCBI Taxonomy" id="29920"/>
    <lineage>
        <taxon>Eukaryota</taxon>
        <taxon>Sar</taxon>
        <taxon>Stramenopiles</taxon>
        <taxon>Oomycota</taxon>
        <taxon>Peronosporomycetes</taxon>
        <taxon>Peronosporales</taxon>
        <taxon>Peronosporaceae</taxon>
        <taxon>Phytophthora</taxon>
    </lineage>
</organism>
<dbReference type="OrthoDB" id="101623at2759"/>
<protein>
    <submittedName>
        <fullName evidence="5">Uncharacterized protein</fullName>
    </submittedName>
</protein>
<proteinExistence type="predicted"/>
<dbReference type="EMBL" id="RCMI01001662">
    <property type="protein sequence ID" value="KAG2882484.1"/>
    <property type="molecule type" value="Genomic_DNA"/>
</dbReference>
<evidence type="ECO:0000313" key="6">
    <source>
        <dbReference type="Proteomes" id="UP000251314"/>
    </source>
</evidence>
<dbReference type="VEuPathDB" id="FungiDB:PC110_g21868"/>
<dbReference type="Proteomes" id="UP000774804">
    <property type="component" value="Unassembled WGS sequence"/>
</dbReference>
<dbReference type="Proteomes" id="UP000735874">
    <property type="component" value="Unassembled WGS sequence"/>
</dbReference>
<dbReference type="EMBL" id="RCMG01001571">
    <property type="protein sequence ID" value="KAG2824242.1"/>
    <property type="molecule type" value="Genomic_DNA"/>
</dbReference>
<dbReference type="AlphaFoldDB" id="A0A329RCF3"/>
<keyword evidence="6" id="KW-1185">Reference proteome</keyword>